<dbReference type="EMBL" id="AP027732">
    <property type="protein sequence ID" value="BDZ51524.1"/>
    <property type="molecule type" value="Genomic_DNA"/>
</dbReference>
<protein>
    <recommendedName>
        <fullName evidence="4">Glycosyltransferase subfamily 4-like N-terminal domain-containing protein</fullName>
    </recommendedName>
</protein>
<gene>
    <name evidence="5" type="ORF">GCM10025867_37650</name>
</gene>
<dbReference type="Proteomes" id="UP001321486">
    <property type="component" value="Chromosome"/>
</dbReference>
<keyword evidence="2" id="KW-0808">Transferase</keyword>
<keyword evidence="6" id="KW-1185">Reference proteome</keyword>
<dbReference type="Pfam" id="PF13439">
    <property type="entry name" value="Glyco_transf_4"/>
    <property type="match status" value="1"/>
</dbReference>
<feature type="domain" description="Glycosyltransferase subfamily 4-like N-terminal" evidence="4">
    <location>
        <begin position="17"/>
        <end position="178"/>
    </location>
</feature>
<evidence type="ECO:0000313" key="6">
    <source>
        <dbReference type="Proteomes" id="UP001321486"/>
    </source>
</evidence>
<name>A0ABN6Y2F9_9MICO</name>
<organism evidence="5 6">
    <name type="scientific">Frondihabitans sucicola</name>
    <dbReference type="NCBI Taxonomy" id="1268041"/>
    <lineage>
        <taxon>Bacteria</taxon>
        <taxon>Bacillati</taxon>
        <taxon>Actinomycetota</taxon>
        <taxon>Actinomycetes</taxon>
        <taxon>Micrococcales</taxon>
        <taxon>Microbacteriaceae</taxon>
        <taxon>Frondihabitans</taxon>
    </lineage>
</organism>
<feature type="compositionally biased region" description="Polar residues" evidence="3">
    <location>
        <begin position="262"/>
        <end position="272"/>
    </location>
</feature>
<evidence type="ECO:0000313" key="5">
    <source>
        <dbReference type="EMBL" id="BDZ51524.1"/>
    </source>
</evidence>
<dbReference type="PANTHER" id="PTHR46401:SF2">
    <property type="entry name" value="GLYCOSYLTRANSFERASE WBBK-RELATED"/>
    <property type="match status" value="1"/>
</dbReference>
<dbReference type="SUPFAM" id="SSF53756">
    <property type="entry name" value="UDP-Glycosyltransferase/glycogen phosphorylase"/>
    <property type="match status" value="1"/>
</dbReference>
<proteinExistence type="predicted"/>
<accession>A0ABN6Y2F9</accession>
<dbReference type="RefSeq" id="WP_286344270.1">
    <property type="nucleotide sequence ID" value="NZ_AP027732.1"/>
</dbReference>
<dbReference type="PANTHER" id="PTHR46401">
    <property type="entry name" value="GLYCOSYLTRANSFERASE WBBK-RELATED"/>
    <property type="match status" value="1"/>
</dbReference>
<evidence type="ECO:0000256" key="2">
    <source>
        <dbReference type="ARBA" id="ARBA00022679"/>
    </source>
</evidence>
<feature type="region of interest" description="Disordered" evidence="3">
    <location>
        <begin position="257"/>
        <end position="278"/>
    </location>
</feature>
<evidence type="ECO:0000259" key="4">
    <source>
        <dbReference type="Pfam" id="PF13439"/>
    </source>
</evidence>
<dbReference type="InterPro" id="IPR028098">
    <property type="entry name" value="Glyco_trans_4-like_N"/>
</dbReference>
<reference evidence="6" key="1">
    <citation type="journal article" date="2019" name="Int. J. Syst. Evol. Microbiol.">
        <title>The Global Catalogue of Microorganisms (GCM) 10K type strain sequencing project: providing services to taxonomists for standard genome sequencing and annotation.</title>
        <authorList>
            <consortium name="The Broad Institute Genomics Platform"/>
            <consortium name="The Broad Institute Genome Sequencing Center for Infectious Disease"/>
            <person name="Wu L."/>
            <person name="Ma J."/>
        </authorList>
    </citation>
    <scope>NUCLEOTIDE SEQUENCE [LARGE SCALE GENOMIC DNA]</scope>
    <source>
        <strain evidence="6">NBRC 108728</strain>
    </source>
</reference>
<evidence type="ECO:0000256" key="1">
    <source>
        <dbReference type="ARBA" id="ARBA00022676"/>
    </source>
</evidence>
<keyword evidence="1" id="KW-0328">Glycosyltransferase</keyword>
<evidence type="ECO:0000256" key="3">
    <source>
        <dbReference type="SAM" id="MobiDB-lite"/>
    </source>
</evidence>
<sequence>MSIRVLVDATSIPTNAGGVGRYLLNLIPALAERDDVELVVASQRRDADLWAEKAPRARVEVVPGWARSVPGRLIWEQLGLGRLASRLAVDVLLAPHYTVPLASRVPIAVTLHDATFFSHPHLHSRLKRTFFRTWTRVSVRRAAVCIAPSEATLEEVRRATRKPLPGAVVAYHGIDAERFRPRGASDQARAVSSFTGRGPYVGFVGTIEPRKNVVPLVEAFLEATDDERLAGWRLLIAGGAGWDDEAVELLRAKTHAPGCSGPVSSTTATCPASSRERI</sequence>
<dbReference type="Gene3D" id="3.40.50.2000">
    <property type="entry name" value="Glycogen Phosphorylase B"/>
    <property type="match status" value="2"/>
</dbReference>